<dbReference type="Proteomes" id="UP000191039">
    <property type="component" value="Unassembled WGS sequence"/>
</dbReference>
<name>A0A1Q4HC78_9MYCO</name>
<evidence type="ECO:0000256" key="1">
    <source>
        <dbReference type="ARBA" id="ARBA00009981"/>
    </source>
</evidence>
<dbReference type="InterPro" id="IPR036165">
    <property type="entry name" value="YefM-like_sf"/>
</dbReference>
<dbReference type="SUPFAM" id="SSF143120">
    <property type="entry name" value="YefM-like"/>
    <property type="match status" value="1"/>
</dbReference>
<dbReference type="Gene3D" id="3.40.1620.10">
    <property type="entry name" value="YefM-like domain"/>
    <property type="match status" value="1"/>
</dbReference>
<gene>
    <name evidence="2" type="ORF">BV510_24495</name>
    <name evidence="3" type="ORF">CRI78_07545</name>
</gene>
<dbReference type="RefSeq" id="WP_073857039.1">
    <property type="nucleotide sequence ID" value="NZ_BAAATC010000003.1"/>
</dbReference>
<protein>
    <recommendedName>
        <fullName evidence="6">Antitoxin</fullName>
    </recommendedName>
</protein>
<dbReference type="EMBL" id="MIJD01000353">
    <property type="protein sequence ID" value="OPE47799.1"/>
    <property type="molecule type" value="Genomic_DNA"/>
</dbReference>
<dbReference type="OrthoDB" id="4750844at2"/>
<dbReference type="EMBL" id="PDCR01000008">
    <property type="protein sequence ID" value="PEG55055.1"/>
    <property type="molecule type" value="Genomic_DNA"/>
</dbReference>
<dbReference type="AlphaFoldDB" id="A0A1Q4HC78"/>
<proteinExistence type="inferred from homology"/>
<organism evidence="2 4">
    <name type="scientific">Mycolicibacterium diernhoferi</name>
    <dbReference type="NCBI Taxonomy" id="1801"/>
    <lineage>
        <taxon>Bacteria</taxon>
        <taxon>Bacillati</taxon>
        <taxon>Actinomycetota</taxon>
        <taxon>Actinomycetes</taxon>
        <taxon>Mycobacteriales</taxon>
        <taxon>Mycobacteriaceae</taxon>
        <taxon>Mycolicibacterium</taxon>
    </lineage>
</organism>
<comment type="caution">
    <text evidence="2">The sequence shown here is derived from an EMBL/GenBank/DDBJ whole genome shotgun (WGS) entry which is preliminary data.</text>
</comment>
<keyword evidence="5" id="KW-1185">Reference proteome</keyword>
<reference evidence="3 5" key="2">
    <citation type="submission" date="2017-10" db="EMBL/GenBank/DDBJ databases">
        <title>The new phylogeny of genus Mycobacterium.</title>
        <authorList>
            <person name="Tortoli E."/>
            <person name="Trovato A."/>
            <person name="Cirillo D.M."/>
        </authorList>
    </citation>
    <scope>NUCLEOTIDE SEQUENCE [LARGE SCALE GENOMIC DNA]</scope>
    <source>
        <strain evidence="3 5">IP141170001</strain>
    </source>
</reference>
<dbReference type="InterPro" id="IPR051416">
    <property type="entry name" value="phD-YefM_TA_antitoxins"/>
</dbReference>
<evidence type="ECO:0000313" key="4">
    <source>
        <dbReference type="Proteomes" id="UP000191039"/>
    </source>
</evidence>
<sequence>MTVIGIGQLRSYTRAYVERARSGETFQVLRRGRPVARLQAVQDGVGVPVPLADLRTRPAQVFDRIAAGATVLVTYRGHNVATLQPID</sequence>
<evidence type="ECO:0000313" key="2">
    <source>
        <dbReference type="EMBL" id="OPE47799.1"/>
    </source>
</evidence>
<dbReference type="PANTHER" id="PTHR35377">
    <property type="entry name" value="ANTITOXIN VAPB49-RELATED-RELATED"/>
    <property type="match status" value="1"/>
</dbReference>
<reference evidence="2 4" key="1">
    <citation type="submission" date="2016-09" db="EMBL/GenBank/DDBJ databases">
        <title>genome sequences of unsequenced Mycobacteria.</title>
        <authorList>
            <person name="Greninger A.L."/>
            <person name="Jerome K.R."/>
            <person name="Mcnair B."/>
            <person name="Wallis C."/>
            <person name="Fang F."/>
        </authorList>
    </citation>
    <scope>NUCLEOTIDE SEQUENCE [LARGE SCALE GENOMIC DNA]</scope>
    <source>
        <strain evidence="2 4">BM1</strain>
    </source>
</reference>
<evidence type="ECO:0000313" key="5">
    <source>
        <dbReference type="Proteomes" id="UP000220340"/>
    </source>
</evidence>
<comment type="similarity">
    <text evidence="1">Belongs to the phD/YefM antitoxin family.</text>
</comment>
<evidence type="ECO:0008006" key="6">
    <source>
        <dbReference type="Google" id="ProtNLM"/>
    </source>
</evidence>
<accession>A0A1Q4HC78</accession>
<evidence type="ECO:0000313" key="3">
    <source>
        <dbReference type="EMBL" id="PEG55055.1"/>
    </source>
</evidence>
<dbReference type="STRING" id="1801.BRW64_14960"/>
<dbReference type="Proteomes" id="UP000220340">
    <property type="component" value="Unassembled WGS sequence"/>
</dbReference>